<proteinExistence type="inferred from homology"/>
<dbReference type="InterPro" id="IPR011761">
    <property type="entry name" value="ATP-grasp"/>
</dbReference>
<comment type="similarity">
    <text evidence="1">Belongs to the D-alanine--D-alanine ligase family.</text>
</comment>
<gene>
    <name evidence="5" type="ORF">KHX87_06555</name>
</gene>
<evidence type="ECO:0000259" key="4">
    <source>
        <dbReference type="PROSITE" id="PS50975"/>
    </source>
</evidence>
<evidence type="ECO:0000313" key="6">
    <source>
        <dbReference type="Proteomes" id="UP000709219"/>
    </source>
</evidence>
<dbReference type="SUPFAM" id="SSF56059">
    <property type="entry name" value="Glutathione synthetase ATP-binding domain-like"/>
    <property type="match status" value="1"/>
</dbReference>
<dbReference type="AlphaFoldDB" id="A0A943DEU4"/>
<name>A0A943DEU4_STRPA</name>
<dbReference type="GO" id="GO:0046872">
    <property type="term" value="F:metal ion binding"/>
    <property type="evidence" value="ECO:0007669"/>
    <property type="project" value="InterPro"/>
</dbReference>
<dbReference type="Gene3D" id="3.30.470.20">
    <property type="entry name" value="ATP-grasp fold, B domain"/>
    <property type="match status" value="1"/>
</dbReference>
<evidence type="ECO:0000256" key="1">
    <source>
        <dbReference type="ARBA" id="ARBA00010871"/>
    </source>
</evidence>
<reference evidence="5" key="1">
    <citation type="submission" date="2021-02" db="EMBL/GenBank/DDBJ databases">
        <title>Infant gut strain persistence is associated with maternal origin, phylogeny, and functional potential including surface adhesion and iron acquisition.</title>
        <authorList>
            <person name="Lou Y.C."/>
        </authorList>
    </citation>
    <scope>NUCLEOTIDE SEQUENCE</scope>
    <source>
        <strain evidence="5">L3_098_011G1_dasL3_098_011G1_concoct_7</strain>
    </source>
</reference>
<evidence type="ECO:0000256" key="3">
    <source>
        <dbReference type="PROSITE-ProRule" id="PRU00409"/>
    </source>
</evidence>
<dbReference type="Proteomes" id="UP000709219">
    <property type="component" value="Unassembled WGS sequence"/>
</dbReference>
<dbReference type="GO" id="GO:0008716">
    <property type="term" value="F:D-alanine-D-alanine ligase activity"/>
    <property type="evidence" value="ECO:0007669"/>
    <property type="project" value="InterPro"/>
</dbReference>
<dbReference type="Pfam" id="PF07478">
    <property type="entry name" value="Dala_Dala_lig_C"/>
    <property type="match status" value="1"/>
</dbReference>
<keyword evidence="3" id="KW-0067">ATP-binding</keyword>
<accession>A0A943DEU4</accession>
<dbReference type="EMBL" id="JAGZFP010000016">
    <property type="protein sequence ID" value="MBS5358749.1"/>
    <property type="molecule type" value="Genomic_DNA"/>
</dbReference>
<dbReference type="InterPro" id="IPR011095">
    <property type="entry name" value="Dala_Dala_lig_C"/>
</dbReference>
<protein>
    <submittedName>
        <fullName evidence="5">ATP-grasp domain-containing protein</fullName>
    </submittedName>
</protein>
<dbReference type="GO" id="GO:0005524">
    <property type="term" value="F:ATP binding"/>
    <property type="evidence" value="ECO:0007669"/>
    <property type="project" value="UniProtKB-UniRule"/>
</dbReference>
<dbReference type="PANTHER" id="PTHR23132:SF23">
    <property type="entry name" value="D-ALANINE--D-ALANINE LIGASE B"/>
    <property type="match status" value="1"/>
</dbReference>
<organism evidence="5 6">
    <name type="scientific">Streptococcus parasanguinis</name>
    <dbReference type="NCBI Taxonomy" id="1318"/>
    <lineage>
        <taxon>Bacteria</taxon>
        <taxon>Bacillati</taxon>
        <taxon>Bacillota</taxon>
        <taxon>Bacilli</taxon>
        <taxon>Lactobacillales</taxon>
        <taxon>Streptococcaceae</taxon>
        <taxon>Streptococcus</taxon>
    </lineage>
</organism>
<dbReference type="PANTHER" id="PTHR23132">
    <property type="entry name" value="D-ALANINE--D-ALANINE LIGASE"/>
    <property type="match status" value="1"/>
</dbReference>
<evidence type="ECO:0000256" key="2">
    <source>
        <dbReference type="ARBA" id="ARBA00022598"/>
    </source>
</evidence>
<keyword evidence="3" id="KW-0547">Nucleotide-binding</keyword>
<sequence length="325" mass="37552">MKILFLAQFAPNHDFYIEPQNDMEVFYAETYHHKIYEVLSKTGHKIITSNNVDYLIKNYEEIDLVWSFYNRIGFRNSEIFVQSLCEYLKIPYIGAAPNVRALVEDKNLSKNLAEHLGINTANWQIGNIEFPLVEHPPFSGPYFIKPRFGSGSEGIDESCYCETWKEVKEKEKEFYLKQTEIIVEEFIDGRLYGVPFIKGVNGEIIIGTPHFSTSDKKGNIISTSQKRRTEAGLKTEISKDEELNKELFTLSMKYFQSMQPSDYGRIDFIIGTDRKPYFLEVNTMMNLGIHSGSVLSFLNSGFETYEDIILTLLQIGIERVKHPIK</sequence>
<feature type="domain" description="ATP-grasp" evidence="4">
    <location>
        <begin position="110"/>
        <end position="313"/>
    </location>
</feature>
<dbReference type="RefSeq" id="WP_021154572.1">
    <property type="nucleotide sequence ID" value="NZ_JANLGE010000015.1"/>
</dbReference>
<evidence type="ECO:0000313" key="5">
    <source>
        <dbReference type="EMBL" id="MBS5358749.1"/>
    </source>
</evidence>
<comment type="caution">
    <text evidence="5">The sequence shown here is derived from an EMBL/GenBank/DDBJ whole genome shotgun (WGS) entry which is preliminary data.</text>
</comment>
<dbReference type="PROSITE" id="PS50975">
    <property type="entry name" value="ATP_GRASP"/>
    <property type="match status" value="1"/>
</dbReference>
<keyword evidence="2" id="KW-0436">Ligase</keyword>